<dbReference type="EMBL" id="JBHUOM010000019">
    <property type="protein sequence ID" value="MFD2935573.1"/>
    <property type="molecule type" value="Genomic_DNA"/>
</dbReference>
<name>A0ABW6AN65_9BACT</name>
<evidence type="ECO:0000313" key="2">
    <source>
        <dbReference type="Proteomes" id="UP001597512"/>
    </source>
</evidence>
<dbReference type="RefSeq" id="WP_381503621.1">
    <property type="nucleotide sequence ID" value="NZ_JBHUOM010000019.1"/>
</dbReference>
<comment type="caution">
    <text evidence="1">The sequence shown here is derived from an EMBL/GenBank/DDBJ whole genome shotgun (WGS) entry which is preliminary data.</text>
</comment>
<proteinExistence type="predicted"/>
<gene>
    <name evidence="1" type="ORF">ACFS25_17455</name>
</gene>
<keyword evidence="2" id="KW-1185">Reference proteome</keyword>
<dbReference type="Proteomes" id="UP001597512">
    <property type="component" value="Unassembled WGS sequence"/>
</dbReference>
<organism evidence="1 2">
    <name type="scientific">Spirosoma flavum</name>
    <dbReference type="NCBI Taxonomy" id="2048557"/>
    <lineage>
        <taxon>Bacteria</taxon>
        <taxon>Pseudomonadati</taxon>
        <taxon>Bacteroidota</taxon>
        <taxon>Cytophagia</taxon>
        <taxon>Cytophagales</taxon>
        <taxon>Cytophagaceae</taxon>
        <taxon>Spirosoma</taxon>
    </lineage>
</organism>
<accession>A0ABW6AN65</accession>
<evidence type="ECO:0000313" key="1">
    <source>
        <dbReference type="EMBL" id="MFD2935573.1"/>
    </source>
</evidence>
<evidence type="ECO:0008006" key="3">
    <source>
        <dbReference type="Google" id="ProtNLM"/>
    </source>
</evidence>
<reference evidence="2" key="1">
    <citation type="journal article" date="2019" name="Int. J. Syst. Evol. Microbiol.">
        <title>The Global Catalogue of Microorganisms (GCM) 10K type strain sequencing project: providing services to taxonomists for standard genome sequencing and annotation.</title>
        <authorList>
            <consortium name="The Broad Institute Genomics Platform"/>
            <consortium name="The Broad Institute Genome Sequencing Center for Infectious Disease"/>
            <person name="Wu L."/>
            <person name="Ma J."/>
        </authorList>
    </citation>
    <scope>NUCLEOTIDE SEQUENCE [LARGE SCALE GENOMIC DNA]</scope>
    <source>
        <strain evidence="2">KCTC 52490</strain>
    </source>
</reference>
<protein>
    <recommendedName>
        <fullName evidence="3">GDYXXLXY domain-containing protein</fullName>
    </recommendedName>
</protein>
<sequence>MSLFAFFCRHLRVPLFVAASLSFSLFALAQVNLKYRLLNGYFLSNDAPVSKGKPTLFVFEQADTFGQVFQPATTMSKKPDVPNFDKEMAIGIALPPTKTPPKLSISKVFVQDSILTVRYIRMADTTLTKSPQSFTSQPMLLFTIPKQKVLKTKLVENGKVVQTPKKLDDQ</sequence>